<feature type="transmembrane region" description="Helical" evidence="1">
    <location>
        <begin position="17"/>
        <end position="37"/>
    </location>
</feature>
<gene>
    <name evidence="2" type="ORF">A3I33_00040</name>
</gene>
<organism evidence="2 3">
    <name type="scientific">Candidatus Colwellbacteria bacterium RIFCSPLOWO2_02_FULL_45_11</name>
    <dbReference type="NCBI Taxonomy" id="1797692"/>
    <lineage>
        <taxon>Bacteria</taxon>
        <taxon>Candidatus Colwelliibacteriota</taxon>
    </lineage>
</organism>
<dbReference type="AlphaFoldDB" id="A0A1G1Z8X6"/>
<name>A0A1G1Z8X6_9BACT</name>
<dbReference type="EMBL" id="MHJA01000016">
    <property type="protein sequence ID" value="OGY61078.1"/>
    <property type="molecule type" value="Genomic_DNA"/>
</dbReference>
<reference evidence="2 3" key="1">
    <citation type="journal article" date="2016" name="Nat. Commun.">
        <title>Thousands of microbial genomes shed light on interconnected biogeochemical processes in an aquifer system.</title>
        <authorList>
            <person name="Anantharaman K."/>
            <person name="Brown C.T."/>
            <person name="Hug L.A."/>
            <person name="Sharon I."/>
            <person name="Castelle C.J."/>
            <person name="Probst A.J."/>
            <person name="Thomas B.C."/>
            <person name="Singh A."/>
            <person name="Wilkins M.J."/>
            <person name="Karaoz U."/>
            <person name="Brodie E.L."/>
            <person name="Williams K.H."/>
            <person name="Hubbard S.S."/>
            <person name="Banfield J.F."/>
        </authorList>
    </citation>
    <scope>NUCLEOTIDE SEQUENCE [LARGE SCALE GENOMIC DNA]</scope>
</reference>
<protein>
    <recommendedName>
        <fullName evidence="4">DUF5667 domain-containing protein</fullName>
    </recommendedName>
</protein>
<evidence type="ECO:0000256" key="1">
    <source>
        <dbReference type="SAM" id="Phobius"/>
    </source>
</evidence>
<keyword evidence="1" id="KW-0472">Membrane</keyword>
<evidence type="ECO:0008006" key="4">
    <source>
        <dbReference type="Google" id="ProtNLM"/>
    </source>
</evidence>
<dbReference type="Proteomes" id="UP000176544">
    <property type="component" value="Unassembled WGS sequence"/>
</dbReference>
<comment type="caution">
    <text evidence="2">The sequence shown here is derived from an EMBL/GenBank/DDBJ whole genome shotgun (WGS) entry which is preliminary data.</text>
</comment>
<accession>A0A1G1Z8X6</accession>
<keyword evidence="1" id="KW-1133">Transmembrane helix</keyword>
<proteinExistence type="predicted"/>
<keyword evidence="1" id="KW-0812">Transmembrane</keyword>
<evidence type="ECO:0000313" key="2">
    <source>
        <dbReference type="EMBL" id="OGY61078.1"/>
    </source>
</evidence>
<sequence>MQDMKLKEFMVNHRKDWTLVMVTIVSTGLLVVGLNFIPSLTSRINSADTHVPDEFLSARRRAGDAANRISELTDTYRDSIEKISEAERDGNFNVGLDLIVDEVNKNEEVRRAAEDLSLELSEMARYIDAVDPEKASTVALNAVTTGIELVQHLISYNNTTRDLLNVLQSRFRTGDDEETRIRIDGLITEMNGQADTINNLGSEYRGLMLQFDGLTD</sequence>
<evidence type="ECO:0000313" key="3">
    <source>
        <dbReference type="Proteomes" id="UP000176544"/>
    </source>
</evidence>